<comment type="caution">
    <text evidence="1">The sequence shown here is derived from an EMBL/GenBank/DDBJ whole genome shotgun (WGS) entry which is preliminary data.</text>
</comment>
<dbReference type="Proteomes" id="UP001165063">
    <property type="component" value="Unassembled WGS sequence"/>
</dbReference>
<sequence>MFLANYNGYKLKDDEIWTRLTNYPDHLALEYRNDAEMTEEFEKFKSIMRSLSLDLIVLIIETAFEENVLDFVFPINVKHYRIWNSMLVPVTAKLSNSWLTDLHLFFGVDHRLSDVTLSDGIFLRCLTLTERMERVSFTDQLDQLRLLEKPVSAKIRVYWNLDNPNSRGPYNGKLLLSMLKEPKWQGTSLDIFVTQQTRAALDRSWLRIMRPEFNVPLERFEI</sequence>
<organism evidence="1 2">
    <name type="scientific">Ambrosiozyma monospora</name>
    <name type="common">Yeast</name>
    <name type="synonym">Endomycopsis monosporus</name>
    <dbReference type="NCBI Taxonomy" id="43982"/>
    <lineage>
        <taxon>Eukaryota</taxon>
        <taxon>Fungi</taxon>
        <taxon>Dikarya</taxon>
        <taxon>Ascomycota</taxon>
        <taxon>Saccharomycotina</taxon>
        <taxon>Pichiomycetes</taxon>
        <taxon>Pichiales</taxon>
        <taxon>Pichiaceae</taxon>
        <taxon>Ambrosiozyma</taxon>
    </lineage>
</organism>
<evidence type="ECO:0000313" key="1">
    <source>
        <dbReference type="EMBL" id="GMG53950.1"/>
    </source>
</evidence>
<evidence type="ECO:0000313" key="2">
    <source>
        <dbReference type="Proteomes" id="UP001165063"/>
    </source>
</evidence>
<dbReference type="EMBL" id="BSXU01005477">
    <property type="protein sequence ID" value="GMG53950.1"/>
    <property type="molecule type" value="Genomic_DNA"/>
</dbReference>
<accession>A0A9W6Z376</accession>
<dbReference type="AlphaFoldDB" id="A0A9W6Z376"/>
<gene>
    <name evidence="1" type="ORF">Amon01_000744200</name>
</gene>
<protein>
    <submittedName>
        <fullName evidence="1">Unnamed protein product</fullName>
    </submittedName>
</protein>
<keyword evidence="2" id="KW-1185">Reference proteome</keyword>
<name>A0A9W6Z376_AMBMO</name>
<proteinExistence type="predicted"/>
<reference evidence="1" key="1">
    <citation type="submission" date="2023-04" db="EMBL/GenBank/DDBJ databases">
        <title>Ambrosiozyma monospora NBRC 1965.</title>
        <authorList>
            <person name="Ichikawa N."/>
            <person name="Sato H."/>
            <person name="Tonouchi N."/>
        </authorList>
    </citation>
    <scope>NUCLEOTIDE SEQUENCE</scope>
    <source>
        <strain evidence="1">NBRC 1965</strain>
    </source>
</reference>